<dbReference type="Pfam" id="PF00849">
    <property type="entry name" value="PseudoU_synth_2"/>
    <property type="match status" value="1"/>
</dbReference>
<dbReference type="SUPFAM" id="SSF55120">
    <property type="entry name" value="Pseudouridine synthase"/>
    <property type="match status" value="1"/>
</dbReference>
<evidence type="ECO:0000256" key="3">
    <source>
        <dbReference type="ARBA" id="ARBA00023235"/>
    </source>
</evidence>
<dbReference type="InterPro" id="IPR020103">
    <property type="entry name" value="PsdUridine_synth_cat_dom_sf"/>
</dbReference>
<dbReference type="InterPro" id="IPR006145">
    <property type="entry name" value="PsdUridine_synth_RsuA/RluA"/>
</dbReference>
<dbReference type="EC" id="5.4.99.-" evidence="5"/>
<dbReference type="InterPro" id="IPR042092">
    <property type="entry name" value="PsdUridine_s_RsuA/RluB/E/F_cat"/>
</dbReference>
<dbReference type="CDD" id="cd02553">
    <property type="entry name" value="PseudoU_synth_RsuA"/>
    <property type="match status" value="1"/>
</dbReference>
<dbReference type="SUPFAM" id="SSF55174">
    <property type="entry name" value="Alpha-L RNA-binding motif"/>
    <property type="match status" value="1"/>
</dbReference>
<dbReference type="InterPro" id="IPR018496">
    <property type="entry name" value="PsdUridine_synth_RsuA/RluB_CS"/>
</dbReference>
<dbReference type="PANTHER" id="PTHR47683:SF4">
    <property type="entry name" value="PSEUDOURIDINE SYNTHASE"/>
    <property type="match status" value="1"/>
</dbReference>
<evidence type="ECO:0000256" key="5">
    <source>
        <dbReference type="RuleBase" id="RU003887"/>
    </source>
</evidence>
<comment type="caution">
    <text evidence="7">The sequence shown here is derived from an EMBL/GenBank/DDBJ whole genome shotgun (WGS) entry which is preliminary data.</text>
</comment>
<dbReference type="NCBIfam" id="TIGR00093">
    <property type="entry name" value="pseudouridine synthase"/>
    <property type="match status" value="1"/>
</dbReference>
<sequence>MRLDKYLAEVGLGTRSEVKRILKKKQITVDGKCIVDGKKQIEPTEVDVCYAGKPLRYQTYYYYMFNKPQGVLSATVDKAQKTIIELLTPSDQRPDLFPVGRLDKDTTGLMLVTNDGALAHELLAPKKHVAKTYRAKLAGIATEETIATFKAPLTLKNGEVTKPAQLKILSYDHDQAESLVEITITEGKYHQVKRMFAAVGLHVLELKRLKMGTLSLDEKLKAGQYRALTPRELASLKQK</sequence>
<feature type="domain" description="RNA-binding S4" evidence="6">
    <location>
        <begin position="1"/>
        <end position="59"/>
    </location>
</feature>
<dbReference type="InterPro" id="IPR050343">
    <property type="entry name" value="RsuA_PseudoU_synthase"/>
</dbReference>
<evidence type="ECO:0000256" key="4">
    <source>
        <dbReference type="PROSITE-ProRule" id="PRU00182"/>
    </source>
</evidence>
<dbReference type="SMART" id="SM00363">
    <property type="entry name" value="S4"/>
    <property type="match status" value="1"/>
</dbReference>
<dbReference type="InterPro" id="IPR020094">
    <property type="entry name" value="TruA/RsuA/RluB/E/F_N"/>
</dbReference>
<dbReference type="GO" id="GO:0016853">
    <property type="term" value="F:isomerase activity"/>
    <property type="evidence" value="ECO:0007669"/>
    <property type="project" value="UniProtKB-KW"/>
</dbReference>
<dbReference type="RefSeq" id="WP_369943050.1">
    <property type="nucleotide sequence ID" value="NZ_JBCLUF010000041.1"/>
</dbReference>
<evidence type="ECO:0000259" key="6">
    <source>
        <dbReference type="SMART" id="SM00363"/>
    </source>
</evidence>
<dbReference type="PANTHER" id="PTHR47683">
    <property type="entry name" value="PSEUDOURIDINE SYNTHASE FAMILY PROTEIN-RELATED"/>
    <property type="match status" value="1"/>
</dbReference>
<name>A0ABV4DRE1_9LACO</name>
<dbReference type="Proteomes" id="UP001565236">
    <property type="component" value="Unassembled WGS sequence"/>
</dbReference>
<evidence type="ECO:0000256" key="2">
    <source>
        <dbReference type="ARBA" id="ARBA00022884"/>
    </source>
</evidence>
<evidence type="ECO:0000256" key="1">
    <source>
        <dbReference type="ARBA" id="ARBA00008348"/>
    </source>
</evidence>
<dbReference type="EMBL" id="JBCLUF010000041">
    <property type="protein sequence ID" value="MEY8663045.1"/>
    <property type="molecule type" value="Genomic_DNA"/>
</dbReference>
<comment type="similarity">
    <text evidence="1 5">Belongs to the pseudouridine synthase RsuA family.</text>
</comment>
<keyword evidence="8" id="KW-1185">Reference proteome</keyword>
<dbReference type="InterPro" id="IPR036986">
    <property type="entry name" value="S4_RNA-bd_sf"/>
</dbReference>
<protein>
    <recommendedName>
        <fullName evidence="5">Pseudouridine synthase</fullName>
        <ecNumber evidence="5">5.4.99.-</ecNumber>
    </recommendedName>
</protein>
<dbReference type="InterPro" id="IPR002942">
    <property type="entry name" value="S4_RNA-bd"/>
</dbReference>
<dbReference type="PROSITE" id="PS01149">
    <property type="entry name" value="PSI_RSU"/>
    <property type="match status" value="1"/>
</dbReference>
<dbReference type="PROSITE" id="PS50889">
    <property type="entry name" value="S4"/>
    <property type="match status" value="1"/>
</dbReference>
<keyword evidence="3 5" id="KW-0413">Isomerase</keyword>
<gene>
    <name evidence="7" type="ORF">AALT52_09120</name>
</gene>
<accession>A0ABV4DRE1</accession>
<keyword evidence="2 4" id="KW-0694">RNA-binding</keyword>
<proteinExistence type="inferred from homology"/>
<dbReference type="CDD" id="cd00165">
    <property type="entry name" value="S4"/>
    <property type="match status" value="1"/>
</dbReference>
<reference evidence="7 8" key="1">
    <citation type="submission" date="2024-03" db="EMBL/GenBank/DDBJ databases">
        <title>Mouse gut bacterial collection (mGBC) of GemPharmatech.</title>
        <authorList>
            <person name="He Y."/>
            <person name="Dong L."/>
            <person name="Wu D."/>
            <person name="Gao X."/>
            <person name="Lin Z."/>
        </authorList>
    </citation>
    <scope>NUCLEOTIDE SEQUENCE [LARGE SCALE GENOMIC DNA]</scope>
    <source>
        <strain evidence="7 8">15-30</strain>
    </source>
</reference>
<organism evidence="7 8">
    <name type="scientific">Ligilactobacillus faecis</name>
    <dbReference type="NCBI Taxonomy" id="762833"/>
    <lineage>
        <taxon>Bacteria</taxon>
        <taxon>Bacillati</taxon>
        <taxon>Bacillota</taxon>
        <taxon>Bacilli</taxon>
        <taxon>Lactobacillales</taxon>
        <taxon>Lactobacillaceae</taxon>
        <taxon>Ligilactobacillus</taxon>
    </lineage>
</organism>
<evidence type="ECO:0000313" key="7">
    <source>
        <dbReference type="EMBL" id="MEY8663045.1"/>
    </source>
</evidence>
<dbReference type="Gene3D" id="3.10.290.10">
    <property type="entry name" value="RNA-binding S4 domain"/>
    <property type="match status" value="1"/>
</dbReference>
<dbReference type="InterPro" id="IPR000748">
    <property type="entry name" value="PsdUridine_synth_RsuA/RluB/E/F"/>
</dbReference>
<evidence type="ECO:0000313" key="8">
    <source>
        <dbReference type="Proteomes" id="UP001565236"/>
    </source>
</evidence>
<dbReference type="Pfam" id="PF01479">
    <property type="entry name" value="S4"/>
    <property type="match status" value="1"/>
</dbReference>
<dbReference type="Gene3D" id="3.30.70.1560">
    <property type="entry name" value="Alpha-L RNA-binding motif"/>
    <property type="match status" value="1"/>
</dbReference>
<dbReference type="Gene3D" id="3.30.70.580">
    <property type="entry name" value="Pseudouridine synthase I, catalytic domain, N-terminal subdomain"/>
    <property type="match status" value="1"/>
</dbReference>